<dbReference type="GO" id="GO:0016020">
    <property type="term" value="C:membrane"/>
    <property type="evidence" value="ECO:0007669"/>
    <property type="project" value="UniProtKB-SubCell"/>
</dbReference>
<comment type="subcellular location">
    <subcellularLocation>
        <location evidence="2">Cytoplasm</location>
        <location evidence="2">Cytoskeleton</location>
        <location evidence="2">Cilium axoneme</location>
    </subcellularLocation>
    <subcellularLocation>
        <location evidence="1">Membrane</location>
        <topology evidence="1">Single-pass membrane protein</topology>
    </subcellularLocation>
</comment>
<evidence type="ECO:0000256" key="5">
    <source>
        <dbReference type="SAM" id="Phobius"/>
    </source>
</evidence>
<dbReference type="GO" id="GO:0005930">
    <property type="term" value="C:axoneme"/>
    <property type="evidence" value="ECO:0007669"/>
    <property type="project" value="UniProtKB-SubCell"/>
</dbReference>
<evidence type="ECO:0000256" key="1">
    <source>
        <dbReference type="ARBA" id="ARBA00004167"/>
    </source>
</evidence>
<keyword evidence="5" id="KW-1133">Transmembrane helix</keyword>
<dbReference type="PANTHER" id="PTHR48053:SF126">
    <property type="entry name" value="MDIS1-INTERACTING RECEPTOR LIKE KINASE 2-LIKE ISOFORM X1"/>
    <property type="match status" value="1"/>
</dbReference>
<evidence type="ECO:0000313" key="8">
    <source>
        <dbReference type="Proteomes" id="UP000232323"/>
    </source>
</evidence>
<keyword evidence="5" id="KW-0472">Membrane</keyword>
<feature type="compositionally biased region" description="Basic and acidic residues" evidence="4">
    <location>
        <begin position="1158"/>
        <end position="1174"/>
    </location>
</feature>
<dbReference type="PANTHER" id="PTHR48053">
    <property type="entry name" value="LEUCINE RICH REPEAT FAMILY PROTEIN, EXPRESSED"/>
    <property type="match status" value="1"/>
</dbReference>
<reference evidence="7 8" key="1">
    <citation type="submission" date="2017-08" db="EMBL/GenBank/DDBJ databases">
        <title>Acidophilic green algal genome provides insights into adaptation to an acidic environment.</title>
        <authorList>
            <person name="Hirooka S."/>
            <person name="Hirose Y."/>
            <person name="Kanesaki Y."/>
            <person name="Higuchi S."/>
            <person name="Fujiwara T."/>
            <person name="Onuma R."/>
            <person name="Era A."/>
            <person name="Ohbayashi R."/>
            <person name="Uzuka A."/>
            <person name="Nozaki H."/>
            <person name="Yoshikawa H."/>
            <person name="Miyagishima S.Y."/>
        </authorList>
    </citation>
    <scope>NUCLEOTIDE SEQUENCE [LARGE SCALE GENOMIC DNA]</scope>
    <source>
        <strain evidence="7 8">NIES-2499</strain>
    </source>
</reference>
<evidence type="ECO:0000256" key="4">
    <source>
        <dbReference type="SAM" id="MobiDB-lite"/>
    </source>
</evidence>
<evidence type="ECO:0000313" key="7">
    <source>
        <dbReference type="EMBL" id="GAX74576.1"/>
    </source>
</evidence>
<keyword evidence="5" id="KW-0812">Transmembrane</keyword>
<accession>A0A250WUZ7</accession>
<feature type="signal peptide" evidence="6">
    <location>
        <begin position="1"/>
        <end position="27"/>
    </location>
</feature>
<dbReference type="InterPro" id="IPR029787">
    <property type="entry name" value="Nucleotide_cyclase"/>
</dbReference>
<evidence type="ECO:0008006" key="9">
    <source>
        <dbReference type="Google" id="ProtNLM"/>
    </source>
</evidence>
<feature type="chain" id="PRO_5012287087" description="Guanylate cyclase domain-containing protein" evidence="6">
    <location>
        <begin position="28"/>
        <end position="1428"/>
    </location>
</feature>
<feature type="transmembrane region" description="Helical" evidence="5">
    <location>
        <begin position="522"/>
        <end position="544"/>
    </location>
</feature>
<keyword evidence="8" id="KW-1185">Reference proteome</keyword>
<comment type="caution">
    <text evidence="7">The sequence shown here is derived from an EMBL/GenBank/DDBJ whole genome shotgun (WGS) entry which is preliminary data.</text>
</comment>
<evidence type="ECO:0000256" key="6">
    <source>
        <dbReference type="SAM" id="SignalP"/>
    </source>
</evidence>
<proteinExistence type="predicted"/>
<protein>
    <recommendedName>
        <fullName evidence="9">Guanylate cyclase domain-containing protein</fullName>
    </recommendedName>
</protein>
<gene>
    <name evidence="7" type="ORF">CEUSTIGMA_g2025.t1</name>
</gene>
<evidence type="ECO:0000256" key="3">
    <source>
        <dbReference type="ARBA" id="ARBA00022729"/>
    </source>
</evidence>
<dbReference type="Gene3D" id="3.80.10.10">
    <property type="entry name" value="Ribonuclease Inhibitor"/>
    <property type="match status" value="2"/>
</dbReference>
<feature type="region of interest" description="Disordered" evidence="4">
    <location>
        <begin position="1148"/>
        <end position="1194"/>
    </location>
</feature>
<keyword evidence="3 6" id="KW-0732">Signal</keyword>
<dbReference type="InterPro" id="IPR051716">
    <property type="entry name" value="Plant_RL_S/T_kinase"/>
</dbReference>
<dbReference type="SUPFAM" id="SSF52058">
    <property type="entry name" value="L domain-like"/>
    <property type="match status" value="1"/>
</dbReference>
<dbReference type="SUPFAM" id="SSF55073">
    <property type="entry name" value="Nucleotide cyclase"/>
    <property type="match status" value="1"/>
</dbReference>
<evidence type="ECO:0000256" key="2">
    <source>
        <dbReference type="ARBA" id="ARBA00004430"/>
    </source>
</evidence>
<dbReference type="Gene3D" id="3.30.70.1230">
    <property type="entry name" value="Nucleotide cyclase"/>
    <property type="match status" value="2"/>
</dbReference>
<dbReference type="EMBL" id="BEGY01000008">
    <property type="protein sequence ID" value="GAX74576.1"/>
    <property type="molecule type" value="Genomic_DNA"/>
</dbReference>
<dbReference type="Proteomes" id="UP000232323">
    <property type="component" value="Unassembled WGS sequence"/>
</dbReference>
<dbReference type="InterPro" id="IPR032675">
    <property type="entry name" value="LRR_dom_sf"/>
</dbReference>
<dbReference type="OrthoDB" id="544199at2759"/>
<sequence>MKLSGRSRRLLFFLLPFFYFSFSPVNGSCDAVSQQTALVNFFYSTGGYYWSNHANWLNSSFECIYTARRAAQVQPSHCCWHGVTCCSFPTCDPASADVGSLECACEVGLVTGLTLNRNNVTSDLSSALGVLNATACSLKVFQGRQNPLSGTLPASISLFSNLTVLSLGGSGLISGSLPTELGLLPYLNQMDLSGNVITGTVPSGLCSSGKFKSNLQDLILGYNFLHGTFDVPGCTSLIRLDLSDNYFTGLGSFETYPQLRVLRLSSNFMVSPVPKGLPNSLLLTDFTNTNNLFYGNLDLLPTFTYLATLRLYNNSMTGTLPSTMFENMGLLRAISLGSNSFSGTIPESIGLAPLTTIYFNNNSLYGTIPDVISAQPTTDVEADFRLNFLFCCGVGWDGSPQVLSYSAINESLPRLPSSLRFSTIKLPQTPIGKNATPPPNWGTMSCPGFVDIRVYPDIPPGGDTVDMLLLKFNIDPVYYLYENCGCTSEYRFTQVSQSFVGGNVPVYACILIEESWFYRNKWIIAVIVVGALILLSWSIWYLCYHRSSRPYFVQAFVDMRKRLRGEPSEGVITVVHVAVEGCKELTAMPVSLFKQSMIILEEAVKKARWTSFGYILDKTDAGSFSIGFSEAMDATVFTLILQQSLMKQPWPEGLKPRKSEHEDSKRAGSSFLADVARNVASWVAQPSRFKMQAPVDLTSSASVAASEIDMPERPLSTLQGIEVKELTLDSVLNMQPGAACFCGLRARIGLATGVLERNEEIRKSLIYSNAKMICDAAAGGQSLMDQKSFLAIKERLEELGAVDHTGINTNRLLKMRRSSWLWCWGSKRTAQHEPLVLDMGEYIKKEKSLQDIRLDITTGAAMLCTHDNDTSVLRLYQILPPSLVARAKLFGNAIALPKGWVCVDNPYFCGPGTLAAPLVGMSESAPTSLPNVTMVFCCVDGGKDYAKKHREEAHVIHTIIAGIIHDTMRQVPGSYLCRMQDGDLKYMVVFSTPAAAIAWCLVMQETMLYASWPPSVLSYVKFRTEYSQDQRLMFRGPRLKMGVCEGQPKTIIPDHLARADYHGASINQSARYMDAGAHGGQVVCEEKLALEVLTLYKQAAALEEGQHGGDDLSAPEHLLPGNINYGGVTGSVDPDSGLQLSSSDIAAKSLSPAGRKPPPSDKPERQINDSDRHQTRQVSTVEEVGRGPADAIVETDPSGSLAARIVERSHAVETGLTRSVASGSGQSALPWNGAVNNLAHRTNCKSLVIPRDDCHDLQPNNGSDTHSINHTAVEPHHWYMSKEQSFRTSVLAFRTGIFRFKGNNEDVHMVHLTTEPLMFRMFPSEPPKGKGNRIAEAAGLIMKAEARLPNSSITYREKSFFENEPVMPVTEIEEPIGRLQSVLRQISLTAPQGPARAMSMKSSFSTSTGKAKKTRALGGSFISTLKET</sequence>
<name>A0A250WUZ7_9CHLO</name>
<organism evidence="7 8">
    <name type="scientific">Chlamydomonas eustigma</name>
    <dbReference type="NCBI Taxonomy" id="1157962"/>
    <lineage>
        <taxon>Eukaryota</taxon>
        <taxon>Viridiplantae</taxon>
        <taxon>Chlorophyta</taxon>
        <taxon>core chlorophytes</taxon>
        <taxon>Chlorophyceae</taxon>
        <taxon>CS clade</taxon>
        <taxon>Chlamydomonadales</taxon>
        <taxon>Chlamydomonadaceae</taxon>
        <taxon>Chlamydomonas</taxon>
    </lineage>
</organism>